<dbReference type="InterPro" id="IPR052032">
    <property type="entry name" value="ATP-dep_AA_Ligase"/>
</dbReference>
<sequence length="443" mass="46238">MNGTSSITHVLAGFSVAWIGHLDRLLPAGSLAVVDEPEIIERRRIGERVAPFRCVGAVIAAPTQDEAGAEGLADVVSRPEGVRVVMPGVEYGVVAAAALAHAWGVPGAGLSAARTLRDKSELRRAGERVGLPQPAWRVVEGPEDLARFRDGLGTREYVLKPTNRQASLGVQLLGPQDDVAQAWRIAVEAQEPFLRAGYAQAARYQAEERLHGPEVSVEALVRAGDVVFFNITAKQVQPGRHPVESGHSVPAAVSPEADRALRHRMRDLIAATEFHSGVLHAEWILVGDVEPHLIECAGRLPGDGIVELIDLAYGGDLLADLLHVLDVDGGDGRGPNGSSRPGLERRARRGAAVRFLSSAPGRVAAVDGVDAAGNAEGVHSVQVDVAEGTVVGEVTSSWSRAGEVVATGADAAEAVRNTERAAALVEIVTAAPAAAAAATDGTA</sequence>
<dbReference type="GO" id="GO:0016874">
    <property type="term" value="F:ligase activity"/>
    <property type="evidence" value="ECO:0007669"/>
    <property type="project" value="UniProtKB-KW"/>
</dbReference>
<protein>
    <submittedName>
        <fullName evidence="6">ATP-grasp domain-containing protein</fullName>
    </submittedName>
</protein>
<proteinExistence type="predicted"/>
<dbReference type="PANTHER" id="PTHR43585">
    <property type="entry name" value="FUMIPYRROLE BIOSYNTHESIS PROTEIN C"/>
    <property type="match status" value="1"/>
</dbReference>
<keyword evidence="3 4" id="KW-0067">ATP-binding</keyword>
<evidence type="ECO:0000256" key="3">
    <source>
        <dbReference type="ARBA" id="ARBA00022840"/>
    </source>
</evidence>
<evidence type="ECO:0000313" key="7">
    <source>
        <dbReference type="Proteomes" id="UP000675781"/>
    </source>
</evidence>
<comment type="caution">
    <text evidence="6">The sequence shown here is derived from an EMBL/GenBank/DDBJ whole genome shotgun (WGS) entry which is preliminary data.</text>
</comment>
<dbReference type="Pfam" id="PF18603">
    <property type="entry name" value="LAL_C2"/>
    <property type="match status" value="1"/>
</dbReference>
<keyword evidence="2 4" id="KW-0547">Nucleotide-binding</keyword>
<evidence type="ECO:0000256" key="4">
    <source>
        <dbReference type="PROSITE-ProRule" id="PRU00409"/>
    </source>
</evidence>
<dbReference type="GO" id="GO:0046872">
    <property type="term" value="F:metal ion binding"/>
    <property type="evidence" value="ECO:0007669"/>
    <property type="project" value="InterPro"/>
</dbReference>
<gene>
    <name evidence="6" type="ORF">KDL01_15360</name>
</gene>
<keyword evidence="7" id="KW-1185">Reference proteome</keyword>
<dbReference type="EMBL" id="JAGSOG010000065">
    <property type="protein sequence ID" value="MBR7834651.1"/>
    <property type="molecule type" value="Genomic_DNA"/>
</dbReference>
<dbReference type="PANTHER" id="PTHR43585:SF2">
    <property type="entry name" value="ATP-GRASP ENZYME FSQD"/>
    <property type="match status" value="1"/>
</dbReference>
<keyword evidence="1" id="KW-0436">Ligase</keyword>
<evidence type="ECO:0000256" key="2">
    <source>
        <dbReference type="ARBA" id="ARBA00022741"/>
    </source>
</evidence>
<dbReference type="Gene3D" id="3.30.470.20">
    <property type="entry name" value="ATP-grasp fold, B domain"/>
    <property type="match status" value="1"/>
</dbReference>
<name>A0A941EP79_9ACTN</name>
<evidence type="ECO:0000256" key="1">
    <source>
        <dbReference type="ARBA" id="ARBA00022598"/>
    </source>
</evidence>
<feature type="domain" description="ATP-grasp" evidence="5">
    <location>
        <begin position="123"/>
        <end position="326"/>
    </location>
</feature>
<dbReference type="Proteomes" id="UP000675781">
    <property type="component" value="Unassembled WGS sequence"/>
</dbReference>
<reference evidence="6" key="1">
    <citation type="submission" date="2021-04" db="EMBL/GenBank/DDBJ databases">
        <title>Genome based classification of Actinospica acidithermotolerans sp. nov., an actinobacterium isolated from an Indonesian hot spring.</title>
        <authorList>
            <person name="Kusuma A.B."/>
            <person name="Putra K.E."/>
            <person name="Nafisah S."/>
            <person name="Loh J."/>
            <person name="Nouioui I."/>
            <person name="Goodfellow M."/>
        </authorList>
    </citation>
    <scope>NUCLEOTIDE SEQUENCE</scope>
    <source>
        <strain evidence="6">CSCA 57</strain>
    </source>
</reference>
<dbReference type="GO" id="GO:0005524">
    <property type="term" value="F:ATP binding"/>
    <property type="evidence" value="ECO:0007669"/>
    <property type="project" value="UniProtKB-UniRule"/>
</dbReference>
<dbReference type="RefSeq" id="WP_212529170.1">
    <property type="nucleotide sequence ID" value="NZ_JAGSOG010000065.1"/>
</dbReference>
<organism evidence="6 7">
    <name type="scientific">Actinospica durhamensis</name>
    <dbReference type="NCBI Taxonomy" id="1508375"/>
    <lineage>
        <taxon>Bacteria</taxon>
        <taxon>Bacillati</taxon>
        <taxon>Actinomycetota</taxon>
        <taxon>Actinomycetes</taxon>
        <taxon>Catenulisporales</taxon>
        <taxon>Actinospicaceae</taxon>
        <taxon>Actinospica</taxon>
    </lineage>
</organism>
<dbReference type="InterPro" id="IPR011761">
    <property type="entry name" value="ATP-grasp"/>
</dbReference>
<evidence type="ECO:0000259" key="5">
    <source>
        <dbReference type="PROSITE" id="PS50975"/>
    </source>
</evidence>
<dbReference type="PROSITE" id="PS50975">
    <property type="entry name" value="ATP_GRASP"/>
    <property type="match status" value="1"/>
</dbReference>
<evidence type="ECO:0000313" key="6">
    <source>
        <dbReference type="EMBL" id="MBR7834651.1"/>
    </source>
</evidence>
<dbReference type="Pfam" id="PF13535">
    <property type="entry name" value="ATP-grasp_4"/>
    <property type="match status" value="1"/>
</dbReference>
<accession>A0A941EP79</accession>
<dbReference type="SUPFAM" id="SSF56059">
    <property type="entry name" value="Glutathione synthetase ATP-binding domain-like"/>
    <property type="match status" value="1"/>
</dbReference>
<dbReference type="AlphaFoldDB" id="A0A941EP79"/>
<dbReference type="InterPro" id="IPR040570">
    <property type="entry name" value="LAL_C2"/>
</dbReference>